<reference evidence="1 2" key="1">
    <citation type="journal article" date="2023" name="Insect Mol. Biol.">
        <title>Genome sequencing provides insights into the evolution of gene families encoding plant cell wall-degrading enzymes in longhorned beetles.</title>
        <authorList>
            <person name="Shin N.R."/>
            <person name="Okamura Y."/>
            <person name="Kirsch R."/>
            <person name="Pauchet Y."/>
        </authorList>
    </citation>
    <scope>NUCLEOTIDE SEQUENCE [LARGE SCALE GENOMIC DNA]</scope>
    <source>
        <strain evidence="1">EAD_L_NR</strain>
    </source>
</reference>
<dbReference type="AlphaFoldDB" id="A0AAV8VM76"/>
<protein>
    <submittedName>
        <fullName evidence="1">Uncharacterized protein</fullName>
    </submittedName>
</protein>
<dbReference type="EMBL" id="JANEYG010000053">
    <property type="protein sequence ID" value="KAJ8915452.1"/>
    <property type="molecule type" value="Genomic_DNA"/>
</dbReference>
<sequence length="20" mass="2222">MEKTCIPSIFVSFYLGGNTN</sequence>
<gene>
    <name evidence="1" type="ORF">NQ315_003215</name>
</gene>
<organism evidence="1 2">
    <name type="scientific">Exocentrus adspersus</name>
    <dbReference type="NCBI Taxonomy" id="1586481"/>
    <lineage>
        <taxon>Eukaryota</taxon>
        <taxon>Metazoa</taxon>
        <taxon>Ecdysozoa</taxon>
        <taxon>Arthropoda</taxon>
        <taxon>Hexapoda</taxon>
        <taxon>Insecta</taxon>
        <taxon>Pterygota</taxon>
        <taxon>Neoptera</taxon>
        <taxon>Endopterygota</taxon>
        <taxon>Coleoptera</taxon>
        <taxon>Polyphaga</taxon>
        <taxon>Cucujiformia</taxon>
        <taxon>Chrysomeloidea</taxon>
        <taxon>Cerambycidae</taxon>
        <taxon>Lamiinae</taxon>
        <taxon>Acanthocinini</taxon>
        <taxon>Exocentrus</taxon>
    </lineage>
</organism>
<comment type="caution">
    <text evidence="1">The sequence shown here is derived from an EMBL/GenBank/DDBJ whole genome shotgun (WGS) entry which is preliminary data.</text>
</comment>
<accession>A0AAV8VM76</accession>
<proteinExistence type="predicted"/>
<evidence type="ECO:0000313" key="2">
    <source>
        <dbReference type="Proteomes" id="UP001159042"/>
    </source>
</evidence>
<name>A0AAV8VM76_9CUCU</name>
<evidence type="ECO:0000313" key="1">
    <source>
        <dbReference type="EMBL" id="KAJ8915452.1"/>
    </source>
</evidence>
<dbReference type="Proteomes" id="UP001159042">
    <property type="component" value="Unassembled WGS sequence"/>
</dbReference>
<keyword evidence="2" id="KW-1185">Reference proteome</keyword>